<sequence length="311" mass="34084">MNKRRVIGVAVARGRMNFHRTRGDLRISLRASVKFYREASCGGMAMDDVDGTAPMSGVCLRGGQLGGVEKSSLISITTRRVNQAVLLARSYFTTSLNSLCLEKEESLHKLSACLGYSSAGQIKQNPTTPYRKVQSLPESSTLAKFCYGSYYGPSKMVVAKGSDSLKMISKAGFKTVGIGQNVRSTLVKARDEARVVVGIANAIRSLTENPSNFLFCFVAPPKQHDSAAHMQEVLLEAFCFENDIYIIKVDNADKLSRLLGSSDLAGCALVSKPHSSSDTEEEFSRSENILIDHCELYWDEPVKPVIKLPEK</sequence>
<gene>
    <name evidence="3" type="ORF">AaeL_AAEL006886</name>
</gene>
<dbReference type="PaxDb" id="7159-AAEL006886-PA"/>
<dbReference type="GO" id="GO:0005634">
    <property type="term" value="C:nucleus"/>
    <property type="evidence" value="ECO:0007669"/>
    <property type="project" value="InterPro"/>
</dbReference>
<dbReference type="eggNOG" id="ENOG502RY8P">
    <property type="taxonomic scope" value="Eukaryota"/>
</dbReference>
<dbReference type="FunFam" id="3.30.1330.30:FF:000045">
    <property type="entry name" value="Predicted protein"/>
    <property type="match status" value="1"/>
</dbReference>
<dbReference type="Gene3D" id="3.30.1330.30">
    <property type="match status" value="1"/>
</dbReference>
<reference evidence="3" key="2">
    <citation type="journal article" date="2007" name="Science">
        <title>Genome sequence of Aedes aegypti, a major arbovirus vector.</title>
        <authorList>
            <person name="Nene V."/>
            <person name="Wortman J.R."/>
            <person name="Lawson D."/>
            <person name="Haas B."/>
            <person name="Kodira C."/>
            <person name="Tu Z.J."/>
            <person name="Loftus B."/>
            <person name="Xi Z."/>
            <person name="Megy K."/>
            <person name="Grabherr M."/>
            <person name="Ren Q."/>
            <person name="Zdobnov E.M."/>
            <person name="Lobo N.F."/>
            <person name="Campbell K.S."/>
            <person name="Brown S.E."/>
            <person name="Bonaldo M.F."/>
            <person name="Zhu J."/>
            <person name="Sinkins S.P."/>
            <person name="Hogenkamp D.G."/>
            <person name="Amedeo P."/>
            <person name="Arensburger P."/>
            <person name="Atkinson P.W."/>
            <person name="Bidwell S."/>
            <person name="Biedler J."/>
            <person name="Birney E."/>
            <person name="Bruggner R.V."/>
            <person name="Costas J."/>
            <person name="Coy M.R."/>
            <person name="Crabtree J."/>
            <person name="Crawford M."/>
            <person name="Debruyn B."/>
            <person name="Decaprio D."/>
            <person name="Eiglmeier K."/>
            <person name="Eisenstadt E."/>
            <person name="El-Dorry H."/>
            <person name="Gelbart W.M."/>
            <person name="Gomes S.L."/>
            <person name="Hammond M."/>
            <person name="Hannick L.I."/>
            <person name="Hogan J.R."/>
            <person name="Holmes M.H."/>
            <person name="Jaffe D."/>
            <person name="Johnston J.S."/>
            <person name="Kennedy R.C."/>
            <person name="Koo H."/>
            <person name="Kravitz S."/>
            <person name="Kriventseva E.V."/>
            <person name="Kulp D."/>
            <person name="Labutti K."/>
            <person name="Lee E."/>
            <person name="Li S."/>
            <person name="Lovin D.D."/>
            <person name="Mao C."/>
            <person name="Mauceli E."/>
            <person name="Menck C.F."/>
            <person name="Miller J.R."/>
            <person name="Montgomery P."/>
            <person name="Mori A."/>
            <person name="Nascimento A.L."/>
            <person name="Naveira H.F."/>
            <person name="Nusbaum C."/>
            <person name="O'leary S."/>
            <person name="Orvis J."/>
            <person name="Pertea M."/>
            <person name="Quesneville H."/>
            <person name="Reidenbach K.R."/>
            <person name="Rogers Y.H."/>
            <person name="Roth C.W."/>
            <person name="Schneider J.R."/>
            <person name="Schatz M."/>
            <person name="Shumway M."/>
            <person name="Stanke M."/>
            <person name="Stinson E.O."/>
            <person name="Tubio J.M."/>
            <person name="Vanzee J.P."/>
            <person name="Verjovski-Almeida S."/>
            <person name="Werner D."/>
            <person name="White O."/>
            <person name="Wyder S."/>
            <person name="Zeng Q."/>
            <person name="Zhao Q."/>
            <person name="Zhao Y."/>
            <person name="Hill C.A."/>
            <person name="Raikhel A.S."/>
            <person name="Soares M.B."/>
            <person name="Knudson D.L."/>
            <person name="Lee N.H."/>
            <person name="Galagan J."/>
            <person name="Salzberg S.L."/>
            <person name="Paulsen I.T."/>
            <person name="Dimopoulos G."/>
            <person name="Collins F.H."/>
            <person name="Birren B."/>
            <person name="Fraser-Liggett C.M."/>
            <person name="Severson D.W."/>
        </authorList>
    </citation>
    <scope>NUCLEOTIDE SEQUENCE [LARGE SCALE GENOMIC DNA]</scope>
    <source>
        <strain evidence="3">Liverpool</strain>
    </source>
</reference>
<dbReference type="STRING" id="7159.Q174I1"/>
<dbReference type="InterPro" id="IPR029064">
    <property type="entry name" value="Ribosomal_eL30-like_sf"/>
</dbReference>
<dbReference type="VEuPathDB" id="VectorBase:AAEL006886"/>
<dbReference type="EMBL" id="CH477410">
    <property type="protein sequence ID" value="EAT41477.1"/>
    <property type="molecule type" value="Genomic_DNA"/>
</dbReference>
<evidence type="ECO:0000256" key="1">
    <source>
        <dbReference type="ARBA" id="ARBA00007361"/>
    </source>
</evidence>
<evidence type="ECO:0000259" key="2">
    <source>
        <dbReference type="Pfam" id="PF01248"/>
    </source>
</evidence>
<evidence type="ECO:0000313" key="4">
    <source>
        <dbReference type="Proteomes" id="UP000682892"/>
    </source>
</evidence>
<dbReference type="InterPro" id="IPR024824">
    <property type="entry name" value="GADD45"/>
</dbReference>
<dbReference type="GO" id="GO:0005737">
    <property type="term" value="C:cytoplasm"/>
    <property type="evidence" value="ECO:0007669"/>
    <property type="project" value="TreeGrafter"/>
</dbReference>
<dbReference type="InterPro" id="IPR004038">
    <property type="entry name" value="Ribosomal_eL8/eL30/eS12/Gad45"/>
</dbReference>
<dbReference type="PANTHER" id="PTHR10411:SF8">
    <property type="entry name" value="FI09246P"/>
    <property type="match status" value="1"/>
</dbReference>
<dbReference type="GO" id="GO:0051726">
    <property type="term" value="P:regulation of cell cycle"/>
    <property type="evidence" value="ECO:0007669"/>
    <property type="project" value="InterPro"/>
</dbReference>
<dbReference type="Proteomes" id="UP000682892">
    <property type="component" value="Unassembled WGS sequence"/>
</dbReference>
<reference evidence="3" key="3">
    <citation type="submission" date="2012-09" db="EMBL/GenBank/DDBJ databases">
        <authorList>
            <consortium name="VectorBase"/>
        </authorList>
    </citation>
    <scope>NUCLEOTIDE SEQUENCE</scope>
    <source>
        <strain evidence="3">Liverpool</strain>
    </source>
</reference>
<accession>Q174I1</accession>
<evidence type="ECO:0000313" key="3">
    <source>
        <dbReference type="EMBL" id="EAT41477.1"/>
    </source>
</evidence>
<reference evidence="3" key="1">
    <citation type="submission" date="2005-10" db="EMBL/GenBank/DDBJ databases">
        <authorList>
            <person name="Loftus B.J."/>
            <person name="Nene V.M."/>
            <person name="Hannick L.I."/>
            <person name="Bidwell S."/>
            <person name="Haas B."/>
            <person name="Amedeo P."/>
            <person name="Orvis J."/>
            <person name="Wortman J.R."/>
            <person name="White O.R."/>
            <person name="Salzberg S."/>
            <person name="Shumway M."/>
            <person name="Koo H."/>
            <person name="Zhao Y."/>
            <person name="Holmes M."/>
            <person name="Miller J."/>
            <person name="Schatz M."/>
            <person name="Pop M."/>
            <person name="Pai G."/>
            <person name="Utterback T."/>
            <person name="Rogers Y.-H."/>
            <person name="Kravitz S."/>
            <person name="Fraser C.M."/>
        </authorList>
    </citation>
    <scope>NUCLEOTIDE SEQUENCE</scope>
    <source>
        <strain evidence="3">Liverpool</strain>
    </source>
</reference>
<dbReference type="PANTHER" id="PTHR10411">
    <property type="entry name" value="GROWTH ARREST AND DNA DAMAGE-INDUCIBLE PROTEIN GADD45"/>
    <property type="match status" value="1"/>
</dbReference>
<proteinExistence type="inferred from homology"/>
<dbReference type="Pfam" id="PF01248">
    <property type="entry name" value="Ribosomal_L7Ae"/>
    <property type="match status" value="1"/>
</dbReference>
<organism evidence="3 4">
    <name type="scientific">Aedes aegypti</name>
    <name type="common">Yellowfever mosquito</name>
    <name type="synonym">Culex aegypti</name>
    <dbReference type="NCBI Taxonomy" id="7159"/>
    <lineage>
        <taxon>Eukaryota</taxon>
        <taxon>Metazoa</taxon>
        <taxon>Ecdysozoa</taxon>
        <taxon>Arthropoda</taxon>
        <taxon>Hexapoda</taxon>
        <taxon>Insecta</taxon>
        <taxon>Pterygota</taxon>
        <taxon>Neoptera</taxon>
        <taxon>Endopterygota</taxon>
        <taxon>Diptera</taxon>
        <taxon>Nematocera</taxon>
        <taxon>Culicoidea</taxon>
        <taxon>Culicidae</taxon>
        <taxon>Culicinae</taxon>
        <taxon>Aedini</taxon>
        <taxon>Aedes</taxon>
        <taxon>Stegomyia</taxon>
    </lineage>
</organism>
<comment type="similarity">
    <text evidence="1">Belongs to the GADD45 family.</text>
</comment>
<dbReference type="HOGENOM" id="CLU_894916_0_0_1"/>
<feature type="domain" description="Ribosomal protein eL8/eL30/eS12/Gadd45" evidence="2">
    <location>
        <begin position="181"/>
        <end position="278"/>
    </location>
</feature>
<protein>
    <submittedName>
        <fullName evidence="3">AAEL006886-PA</fullName>
    </submittedName>
</protein>
<dbReference type="AlphaFoldDB" id="Q174I1"/>
<name>Q174I1_AEDAE</name>